<feature type="domain" description="DUF4283" evidence="3">
    <location>
        <begin position="18"/>
        <end position="95"/>
    </location>
</feature>
<dbReference type="Gene3D" id="3.60.10.10">
    <property type="entry name" value="Endonuclease/exonuclease/phosphatase"/>
    <property type="match status" value="1"/>
</dbReference>
<dbReference type="EMBL" id="AWWV01013903">
    <property type="protein sequence ID" value="OMO59554.1"/>
    <property type="molecule type" value="Genomic_DNA"/>
</dbReference>
<dbReference type="GO" id="GO:0003964">
    <property type="term" value="F:RNA-directed DNA polymerase activity"/>
    <property type="evidence" value="ECO:0007669"/>
    <property type="project" value="UniProtKB-KW"/>
</dbReference>
<keyword evidence="4" id="KW-0808">Transferase</keyword>
<evidence type="ECO:0000259" key="3">
    <source>
        <dbReference type="Pfam" id="PF14111"/>
    </source>
</evidence>
<reference evidence="4 5" key="1">
    <citation type="submission" date="2013-09" db="EMBL/GenBank/DDBJ databases">
        <title>Corchorus capsularis genome sequencing.</title>
        <authorList>
            <person name="Alam M."/>
            <person name="Haque M.S."/>
            <person name="Islam M.S."/>
            <person name="Emdad E.M."/>
            <person name="Islam M.M."/>
            <person name="Ahmed B."/>
            <person name="Halim A."/>
            <person name="Hossen Q.M.M."/>
            <person name="Hossain M.Z."/>
            <person name="Ahmed R."/>
            <person name="Khan M.M."/>
            <person name="Islam R."/>
            <person name="Rashid M.M."/>
            <person name="Khan S.A."/>
            <person name="Rahman M.S."/>
            <person name="Alam M."/>
        </authorList>
    </citation>
    <scope>NUCLEOTIDE SEQUENCE [LARGE SCALE GENOMIC DNA]</scope>
    <source>
        <strain evidence="5">cv. CVL-1</strain>
        <tissue evidence="4">Whole seedling</tissue>
    </source>
</reference>
<dbReference type="InterPro" id="IPR036691">
    <property type="entry name" value="Endo/exonu/phosph_ase_sf"/>
</dbReference>
<dbReference type="Pfam" id="PF03372">
    <property type="entry name" value="Exo_endo_phos"/>
    <property type="match status" value="1"/>
</dbReference>
<feature type="domain" description="Reverse transcriptase zinc-binding" evidence="2">
    <location>
        <begin position="864"/>
        <end position="930"/>
    </location>
</feature>
<dbReference type="Pfam" id="PF13966">
    <property type="entry name" value="zf-RVT"/>
    <property type="match status" value="1"/>
</dbReference>
<dbReference type="InterPro" id="IPR026960">
    <property type="entry name" value="RVT-Znf"/>
</dbReference>
<evidence type="ECO:0000259" key="2">
    <source>
        <dbReference type="Pfam" id="PF13966"/>
    </source>
</evidence>
<dbReference type="PANTHER" id="PTHR33710">
    <property type="entry name" value="BNAC02G09200D PROTEIN"/>
    <property type="match status" value="1"/>
</dbReference>
<dbReference type="STRING" id="210143.A0A1R3GN70"/>
<comment type="caution">
    <text evidence="4">The sequence shown here is derived from an EMBL/GenBank/DDBJ whole genome shotgun (WGS) entry which is preliminary data.</text>
</comment>
<dbReference type="Pfam" id="PF14111">
    <property type="entry name" value="DUF4283"/>
    <property type="match status" value="1"/>
</dbReference>
<dbReference type="Proteomes" id="UP000188268">
    <property type="component" value="Unassembled WGS sequence"/>
</dbReference>
<accession>A0A1R3GN70</accession>
<dbReference type="AlphaFoldDB" id="A0A1R3GN70"/>
<dbReference type="OrthoDB" id="1750020at2759"/>
<evidence type="ECO:0000313" key="4">
    <source>
        <dbReference type="EMBL" id="OMO59554.1"/>
    </source>
</evidence>
<feature type="domain" description="Endonuclease/exonuclease/phosphatase" evidence="1">
    <location>
        <begin position="362"/>
        <end position="557"/>
    </location>
</feature>
<gene>
    <name evidence="4" type="ORF">CCACVL1_24762</name>
</gene>
<keyword evidence="5" id="KW-1185">Reference proteome</keyword>
<keyword evidence="4" id="KW-0548">Nucleotidyltransferase</keyword>
<sequence length="1089" mass="125696">MATELEIVLESQEEDVREATKFTVIGKIISKKPLNRRGVIGVLQSIWPRKEILTIREMGQNLYAISFVNQQFMEDALANGPWSVMGCYLNIKKWEIGQAMSDLDFSRVDFWLQVHNLPLEMLTCQNAEKIGVVIVRNCEQYEGGQLRYGPHMRTGPIWDKKVVRWPGGDKGKQCMDSTLNKDCLMLDKEGEGILKWESRSMGESSGANKRVYQECSFISPVKCGDGVIMVEDGIDKLQKVDTDATAHKVDEVDIVGVEESQVQHDNEGGKDVEVADFRKLNLKRGCQDWEELVLPIGKRCKLEIGENKENNYKIDSAKVDSELSLRDVKGRQRKKYQSRSAVKNKGVRRRCRVERSLRGGVLQEVEVHEIEYWDANKVNEQLESFLEGSCYVDPVGIGGGLALWWDQYWVVTVIGKCKNLIDVEVAGGDLERSIRIFWIYGPPTFEERQDVWRMIIDRSRSFDAPWICIGDFNDFLYIHEKEGGNVRAARKMAGFWNFVNQCQLIDVHCHGQRFTWMCKRDGNLIKERIDRVMVNVSWMDLFPNTQAFNLPIIGSDHGPILVDSNLEDSKAPKQFKFEIMWMDKEDCAQVIQDGWNADFQGSYAYQLVAEIQDKDSDSHSLAKAEILIVRLHETWKQEEKYWSQRSRINWLRHGDQNSKFFHQSTIIQRQRNKILSLKVENEDWIENEDEILEVFTQYYEKLFTTEGDRDWHNELEYVPQLVTAAMNEEITKEVTEEEIMEAAFQMGALKAPGPDGYNGAFYQGYWEIIKTAVVNMVKSFFHCGVMLKEVNRTRVALVPKGLKPELVTQFRPISCCNYVYKIISKVIANRLKPMMNDFGSEERRKNHGRQRSSGASSSYLIPEDLWKFIWNLNVPNRIRIFMWRACKSILINHVLWRRHLRQDPVCPCCSKFPETIEHTLLLCDWVLPVWFGVIGIRVNRDQIRTLDEWLMTVLRDSGQGKEYQIHLGTAIVVTCWFIWKARCQHVFEKAELRPDIIVPIIQRFILELEDANSLTRSKKATTEVRIKEDKWKAPEEGWSKLNCDGAIDTKTFDAGIGVIVRNSTADLIGGKGLSLQVSSIEEAEAVAIR</sequence>
<dbReference type="SUPFAM" id="SSF56219">
    <property type="entry name" value="DNase I-like"/>
    <property type="match status" value="1"/>
</dbReference>
<evidence type="ECO:0000313" key="5">
    <source>
        <dbReference type="Proteomes" id="UP000188268"/>
    </source>
</evidence>
<keyword evidence="4" id="KW-0695">RNA-directed DNA polymerase</keyword>
<protein>
    <submittedName>
        <fullName evidence="4">Reverse transcriptase</fullName>
    </submittedName>
</protein>
<organism evidence="4 5">
    <name type="scientific">Corchorus capsularis</name>
    <name type="common">Jute</name>
    <dbReference type="NCBI Taxonomy" id="210143"/>
    <lineage>
        <taxon>Eukaryota</taxon>
        <taxon>Viridiplantae</taxon>
        <taxon>Streptophyta</taxon>
        <taxon>Embryophyta</taxon>
        <taxon>Tracheophyta</taxon>
        <taxon>Spermatophyta</taxon>
        <taxon>Magnoliopsida</taxon>
        <taxon>eudicotyledons</taxon>
        <taxon>Gunneridae</taxon>
        <taxon>Pentapetalae</taxon>
        <taxon>rosids</taxon>
        <taxon>malvids</taxon>
        <taxon>Malvales</taxon>
        <taxon>Malvaceae</taxon>
        <taxon>Grewioideae</taxon>
        <taxon>Apeibeae</taxon>
        <taxon>Corchorus</taxon>
    </lineage>
</organism>
<dbReference type="OMA" id="EDWIENE"/>
<dbReference type="Gramene" id="OMO59554">
    <property type="protein sequence ID" value="OMO59554"/>
    <property type="gene ID" value="CCACVL1_24762"/>
</dbReference>
<evidence type="ECO:0000259" key="1">
    <source>
        <dbReference type="Pfam" id="PF03372"/>
    </source>
</evidence>
<name>A0A1R3GN70_COCAP</name>
<dbReference type="InterPro" id="IPR025558">
    <property type="entry name" value="DUF4283"/>
</dbReference>
<dbReference type="InterPro" id="IPR005135">
    <property type="entry name" value="Endo/exonuclease/phosphatase"/>
</dbReference>
<proteinExistence type="predicted"/>
<dbReference type="PANTHER" id="PTHR33710:SF64">
    <property type="entry name" value="ENDONUCLEASE_EXONUCLEASE_PHOSPHATASE DOMAIN-CONTAINING PROTEIN"/>
    <property type="match status" value="1"/>
</dbReference>